<protein>
    <recommendedName>
        <fullName evidence="1">Reverse transcriptase domain-containing protein</fullName>
    </recommendedName>
</protein>
<accession>A0AAE0A1Z3</accession>
<sequence length="375" mass="42617">MEARTLGPNGINLQFVKANWEEIRGDFMGFLKEFHKDGAIVKELNRSFIALIPKVGKPETMGDFRPISLKGSMYKMASVSGRQILDSFVLADEIINSWKSDREGGILIKLDFEKAYDSVEFGFLDAMMSDMGFGNKWRGWINECISSPLVSVLVNRSSTNQFGIERGLRQGDPLSPFLFNIVTEGLSCVLKKAVRLGLIKGETFNGSGIHISHLQFADDTILFLKPKKEFILNAKRILRCFEMASGLSINYHKTCLVRVGKRKSEEPEPWAEVFKCRKENLPISYLGLPLGANPRVENFWKPVLERIEKRLAPWKRKFLSKGGRLVLIKSILSSIPTYYLSVFKILIEVAQKIEKLQRSFLWGDGSMKRKLRAVD</sequence>
<evidence type="ECO:0000259" key="1">
    <source>
        <dbReference type="PROSITE" id="PS50878"/>
    </source>
</evidence>
<organism evidence="2 3">
    <name type="scientific">Dipteronia sinensis</name>
    <dbReference type="NCBI Taxonomy" id="43782"/>
    <lineage>
        <taxon>Eukaryota</taxon>
        <taxon>Viridiplantae</taxon>
        <taxon>Streptophyta</taxon>
        <taxon>Embryophyta</taxon>
        <taxon>Tracheophyta</taxon>
        <taxon>Spermatophyta</taxon>
        <taxon>Magnoliopsida</taxon>
        <taxon>eudicotyledons</taxon>
        <taxon>Gunneridae</taxon>
        <taxon>Pentapetalae</taxon>
        <taxon>rosids</taxon>
        <taxon>malvids</taxon>
        <taxon>Sapindales</taxon>
        <taxon>Sapindaceae</taxon>
        <taxon>Hippocastanoideae</taxon>
        <taxon>Acereae</taxon>
        <taxon>Dipteronia</taxon>
    </lineage>
</organism>
<dbReference type="EMBL" id="JANJYJ010000007">
    <property type="protein sequence ID" value="KAK3199333.1"/>
    <property type="molecule type" value="Genomic_DNA"/>
</dbReference>
<gene>
    <name evidence="2" type="ORF">Dsin_022748</name>
</gene>
<evidence type="ECO:0000313" key="2">
    <source>
        <dbReference type="EMBL" id="KAK3199333.1"/>
    </source>
</evidence>
<dbReference type="PANTHER" id="PTHR33116">
    <property type="entry name" value="REVERSE TRANSCRIPTASE ZINC-BINDING DOMAIN-CONTAINING PROTEIN-RELATED-RELATED"/>
    <property type="match status" value="1"/>
</dbReference>
<comment type="caution">
    <text evidence="2">The sequence shown here is derived from an EMBL/GenBank/DDBJ whole genome shotgun (WGS) entry which is preliminary data.</text>
</comment>
<dbReference type="Pfam" id="PF00078">
    <property type="entry name" value="RVT_1"/>
    <property type="match status" value="1"/>
</dbReference>
<dbReference type="Proteomes" id="UP001281410">
    <property type="component" value="Unassembled WGS sequence"/>
</dbReference>
<feature type="domain" description="Reverse transcriptase" evidence="1">
    <location>
        <begin position="33"/>
        <end position="290"/>
    </location>
</feature>
<dbReference type="SUPFAM" id="SSF56672">
    <property type="entry name" value="DNA/RNA polymerases"/>
    <property type="match status" value="1"/>
</dbReference>
<name>A0AAE0A1Z3_9ROSI</name>
<keyword evidence="3" id="KW-1185">Reference proteome</keyword>
<dbReference type="InterPro" id="IPR000477">
    <property type="entry name" value="RT_dom"/>
</dbReference>
<proteinExistence type="predicted"/>
<reference evidence="2" key="1">
    <citation type="journal article" date="2023" name="Plant J.">
        <title>Genome sequences and population genomics provide insights into the demographic history, inbreeding, and mutation load of two 'living fossil' tree species of Dipteronia.</title>
        <authorList>
            <person name="Feng Y."/>
            <person name="Comes H.P."/>
            <person name="Chen J."/>
            <person name="Zhu S."/>
            <person name="Lu R."/>
            <person name="Zhang X."/>
            <person name="Li P."/>
            <person name="Qiu J."/>
            <person name="Olsen K.M."/>
            <person name="Qiu Y."/>
        </authorList>
    </citation>
    <scope>NUCLEOTIDE SEQUENCE</scope>
    <source>
        <tissue evidence="2">Leaf</tissue>
    </source>
</reference>
<dbReference type="InterPro" id="IPR043502">
    <property type="entry name" value="DNA/RNA_pol_sf"/>
</dbReference>
<dbReference type="PANTHER" id="PTHR33116:SF75">
    <property type="entry name" value="RIBONUCLEASE H PROTEIN"/>
    <property type="match status" value="1"/>
</dbReference>
<dbReference type="PROSITE" id="PS50878">
    <property type="entry name" value="RT_POL"/>
    <property type="match status" value="1"/>
</dbReference>
<dbReference type="CDD" id="cd01650">
    <property type="entry name" value="RT_nLTR_like"/>
    <property type="match status" value="1"/>
</dbReference>
<dbReference type="AlphaFoldDB" id="A0AAE0A1Z3"/>
<evidence type="ECO:0000313" key="3">
    <source>
        <dbReference type="Proteomes" id="UP001281410"/>
    </source>
</evidence>